<dbReference type="Pfam" id="PF13231">
    <property type="entry name" value="PMT_2"/>
    <property type="match status" value="1"/>
</dbReference>
<evidence type="ECO:0000259" key="9">
    <source>
        <dbReference type="Pfam" id="PF13231"/>
    </source>
</evidence>
<keyword evidence="11" id="KW-1185">Reference proteome</keyword>
<keyword evidence="2" id="KW-1003">Cell membrane</keyword>
<dbReference type="InterPro" id="IPR050297">
    <property type="entry name" value="LipidA_mod_glycosyltrf_83"/>
</dbReference>
<evidence type="ECO:0000256" key="5">
    <source>
        <dbReference type="ARBA" id="ARBA00022692"/>
    </source>
</evidence>
<dbReference type="PANTHER" id="PTHR33908">
    <property type="entry name" value="MANNOSYLTRANSFERASE YKCB-RELATED"/>
    <property type="match status" value="1"/>
</dbReference>
<dbReference type="PANTHER" id="PTHR33908:SF11">
    <property type="entry name" value="MEMBRANE PROTEIN"/>
    <property type="match status" value="1"/>
</dbReference>
<evidence type="ECO:0000256" key="7">
    <source>
        <dbReference type="ARBA" id="ARBA00023136"/>
    </source>
</evidence>
<dbReference type="GO" id="GO:0016763">
    <property type="term" value="F:pentosyltransferase activity"/>
    <property type="evidence" value="ECO:0007669"/>
    <property type="project" value="TreeGrafter"/>
</dbReference>
<evidence type="ECO:0000256" key="6">
    <source>
        <dbReference type="ARBA" id="ARBA00022989"/>
    </source>
</evidence>
<dbReference type="EMBL" id="QRBE01000010">
    <property type="protein sequence ID" value="RDS79868.1"/>
    <property type="molecule type" value="Genomic_DNA"/>
</dbReference>
<feature type="transmembrane region" description="Helical" evidence="8">
    <location>
        <begin position="272"/>
        <end position="291"/>
    </location>
</feature>
<feature type="domain" description="Glycosyltransferase RgtA/B/C/D-like" evidence="9">
    <location>
        <begin position="82"/>
        <end position="237"/>
    </location>
</feature>
<feature type="transmembrane region" description="Helical" evidence="8">
    <location>
        <begin position="30"/>
        <end position="48"/>
    </location>
</feature>
<feature type="transmembrane region" description="Helical" evidence="8">
    <location>
        <begin position="371"/>
        <end position="390"/>
    </location>
</feature>
<feature type="transmembrane region" description="Helical" evidence="8">
    <location>
        <begin position="225"/>
        <end position="245"/>
    </location>
</feature>
<keyword evidence="6 8" id="KW-1133">Transmembrane helix</keyword>
<gene>
    <name evidence="10" type="ORF">DWU98_15610</name>
</gene>
<keyword evidence="7 8" id="KW-0472">Membrane</keyword>
<evidence type="ECO:0000313" key="10">
    <source>
        <dbReference type="EMBL" id="RDS79868.1"/>
    </source>
</evidence>
<proteinExistence type="predicted"/>
<evidence type="ECO:0000313" key="11">
    <source>
        <dbReference type="Proteomes" id="UP000254258"/>
    </source>
</evidence>
<feature type="transmembrane region" description="Helical" evidence="8">
    <location>
        <begin position="341"/>
        <end position="359"/>
    </location>
</feature>
<keyword evidence="4" id="KW-0808">Transferase</keyword>
<organism evidence="10 11">
    <name type="scientific">Dyella monticola</name>
    <dbReference type="NCBI Taxonomy" id="1927958"/>
    <lineage>
        <taxon>Bacteria</taxon>
        <taxon>Pseudomonadati</taxon>
        <taxon>Pseudomonadota</taxon>
        <taxon>Gammaproteobacteria</taxon>
        <taxon>Lysobacterales</taxon>
        <taxon>Rhodanobacteraceae</taxon>
        <taxon>Dyella</taxon>
    </lineage>
</organism>
<evidence type="ECO:0000256" key="8">
    <source>
        <dbReference type="SAM" id="Phobius"/>
    </source>
</evidence>
<feature type="transmembrane region" description="Helical" evidence="8">
    <location>
        <begin position="102"/>
        <end position="121"/>
    </location>
</feature>
<dbReference type="Proteomes" id="UP000254258">
    <property type="component" value="Unassembled WGS sequence"/>
</dbReference>
<evidence type="ECO:0000256" key="3">
    <source>
        <dbReference type="ARBA" id="ARBA00022676"/>
    </source>
</evidence>
<dbReference type="InterPro" id="IPR038731">
    <property type="entry name" value="RgtA/B/C-like"/>
</dbReference>
<evidence type="ECO:0000256" key="1">
    <source>
        <dbReference type="ARBA" id="ARBA00004651"/>
    </source>
</evidence>
<dbReference type="GO" id="GO:0005886">
    <property type="term" value="C:plasma membrane"/>
    <property type="evidence" value="ECO:0007669"/>
    <property type="project" value="UniProtKB-SubCell"/>
</dbReference>
<keyword evidence="3" id="KW-0328">Glycosyltransferase</keyword>
<feature type="transmembrane region" description="Helical" evidence="8">
    <location>
        <begin position="312"/>
        <end position="335"/>
    </location>
</feature>
<name>A0A370WUP7_9GAMM</name>
<protein>
    <recommendedName>
        <fullName evidence="9">Glycosyltransferase RgtA/B/C/D-like domain-containing protein</fullName>
    </recommendedName>
</protein>
<sequence>MHPRAHAVTPLQAADTTTANRSSARFGWPGALYALIALTSCVFAFIGLSSSSFWADELYTMQVVDHHLGLGEVFRRVLADVHPPLYDFFLYAWIELAGTREWVVRLPSALLAVLSVAVFALSTRRRLSATAIAFACAVAATSTFWYEQAQNARNYGLAIFLSSLLLGTAMQFRQYASERRFPAGTWAWLTLFGIAASQVHPYMLLTVGVLLLYLLATSPTWPQRVAICVSGALVLGLYIGLLWLMTHTAKHDFHDTWYSNKPSFFASHLRRAIFHFMSRQMLLVVVVMLLVRWRQRRSSDAHADVDAAIGEWTTRLCGVVCVGVIVSGIAVSLLIAPSFSYRNVLVCAPFGWFLLARLYDAAGPRVGTRAGTMAAAIIVLLLSWPALLLMRGRLLPSNEPWRASAAYVQGLPGCQGVTLPVITFPGTYGLGMTSGVHTMVEHNYYGYYLPASYHPYAYLPDEWIHHAIQSSQAESNGCPVIGWGLHDMSTEARALELAKQLASQPGFASHQVVVQTFLAYQLGWLRWKPEPNAFVFLRATPAVLATPASLPMGTAVDRAHSLGERLLVSFNPSAAPEATYTIRRLSAPLKH</sequence>
<evidence type="ECO:0000256" key="4">
    <source>
        <dbReference type="ARBA" id="ARBA00022679"/>
    </source>
</evidence>
<keyword evidence="5 8" id="KW-0812">Transmembrane</keyword>
<dbReference type="AlphaFoldDB" id="A0A370WUP7"/>
<evidence type="ECO:0000256" key="2">
    <source>
        <dbReference type="ARBA" id="ARBA00022475"/>
    </source>
</evidence>
<feature type="transmembrane region" description="Helical" evidence="8">
    <location>
        <begin position="186"/>
        <end position="213"/>
    </location>
</feature>
<comment type="caution">
    <text evidence="10">The sequence shown here is derived from an EMBL/GenBank/DDBJ whole genome shotgun (WGS) entry which is preliminary data.</text>
</comment>
<feature type="transmembrane region" description="Helical" evidence="8">
    <location>
        <begin position="155"/>
        <end position="174"/>
    </location>
</feature>
<comment type="subcellular location">
    <subcellularLocation>
        <location evidence="1">Cell membrane</location>
        <topology evidence="1">Multi-pass membrane protein</topology>
    </subcellularLocation>
</comment>
<accession>A0A370WUP7</accession>
<dbReference type="GO" id="GO:0009103">
    <property type="term" value="P:lipopolysaccharide biosynthetic process"/>
    <property type="evidence" value="ECO:0007669"/>
    <property type="project" value="UniProtKB-ARBA"/>
</dbReference>
<reference evidence="10 11" key="1">
    <citation type="submission" date="2018-07" db="EMBL/GenBank/DDBJ databases">
        <title>Dyella monticola sp. nov. and Dyella psychrodurans sp. nov. isolated from monsoon evergreen broad-leaved forest soil of Dinghu Mountain, China.</title>
        <authorList>
            <person name="Gao Z."/>
            <person name="Qiu L."/>
        </authorList>
    </citation>
    <scope>NUCLEOTIDE SEQUENCE [LARGE SCALE GENOMIC DNA]</scope>
    <source>
        <strain evidence="10 11">4G-K06</strain>
    </source>
</reference>